<keyword evidence="1" id="KW-0802">TPR repeat</keyword>
<name>A0A7X3SNP2_9HYPH</name>
<evidence type="ECO:0000313" key="3">
    <source>
        <dbReference type="Proteomes" id="UP000436483"/>
    </source>
</evidence>
<protein>
    <recommendedName>
        <fullName evidence="4">Tetratricopeptide repeat protein</fullName>
    </recommendedName>
</protein>
<dbReference type="Gene3D" id="3.40.630.30">
    <property type="match status" value="1"/>
</dbReference>
<evidence type="ECO:0008006" key="4">
    <source>
        <dbReference type="Google" id="ProtNLM"/>
    </source>
</evidence>
<reference evidence="2 3" key="1">
    <citation type="submission" date="2019-12" db="EMBL/GenBank/DDBJ databases">
        <authorList>
            <person name="Yuan C.-G."/>
        </authorList>
    </citation>
    <scope>NUCLEOTIDE SEQUENCE [LARGE SCALE GENOMIC DNA]</scope>
    <source>
        <strain evidence="2 3">KCTC 23863</strain>
    </source>
</reference>
<dbReference type="EMBL" id="WURB01000004">
    <property type="protein sequence ID" value="MXQ11435.1"/>
    <property type="molecule type" value="Genomic_DNA"/>
</dbReference>
<dbReference type="SUPFAM" id="SSF55729">
    <property type="entry name" value="Acyl-CoA N-acyltransferases (Nat)"/>
    <property type="match status" value="1"/>
</dbReference>
<dbReference type="Gene3D" id="1.25.40.10">
    <property type="entry name" value="Tetratricopeptide repeat domain"/>
    <property type="match status" value="1"/>
</dbReference>
<organism evidence="2 3">
    <name type="scientific">Microvirga makkahensis</name>
    <dbReference type="NCBI Taxonomy" id="1128670"/>
    <lineage>
        <taxon>Bacteria</taxon>
        <taxon>Pseudomonadati</taxon>
        <taxon>Pseudomonadota</taxon>
        <taxon>Alphaproteobacteria</taxon>
        <taxon>Hyphomicrobiales</taxon>
        <taxon>Methylobacteriaceae</taxon>
        <taxon>Microvirga</taxon>
    </lineage>
</organism>
<dbReference type="AlphaFoldDB" id="A0A7X3SNP2"/>
<feature type="repeat" description="TPR" evidence="1">
    <location>
        <begin position="19"/>
        <end position="52"/>
    </location>
</feature>
<proteinExistence type="predicted"/>
<dbReference type="SUPFAM" id="SSF48452">
    <property type="entry name" value="TPR-like"/>
    <property type="match status" value="1"/>
</dbReference>
<evidence type="ECO:0000313" key="2">
    <source>
        <dbReference type="EMBL" id="MXQ11435.1"/>
    </source>
</evidence>
<evidence type="ECO:0000256" key="1">
    <source>
        <dbReference type="PROSITE-ProRule" id="PRU00339"/>
    </source>
</evidence>
<dbReference type="Proteomes" id="UP000436483">
    <property type="component" value="Unassembled WGS sequence"/>
</dbReference>
<dbReference type="InterPro" id="IPR016181">
    <property type="entry name" value="Acyl_CoA_acyltransferase"/>
</dbReference>
<sequence>MDEAEVQYLNLLEEQPGLVRALVGLGHVARARGKPRLALRYYRAALLAKPSRTDLKLKAAAQLRKLLRFREAEQLYRAILMDQPDHARARERLARLPKPETSGLPPMERSWLERETFTRAAEWGRNLESLGVCGHYLNLLTLAQDFAHGASEEVKRDCILLRLRKATKILPLVSDWEEYEHVLKREAAALPSGGRLGYVPEQHPGAWRNSVAVTKSQREFVWLRETLSRMSGSTLKEYRRQINKLLRAGAHVEPIDAANLDLVLACNARWYAGMKAKGKSLLFRARTLWTLENLAMLEPLGVRHLAVMLDDDVIGYGVASHLGMSWVAFLYGKGDNEYNVSPYTYHELSRLYPDRQWINAGDTGGRAGLAWFKEKFTANAGDKQMTLGWIQA</sequence>
<accession>A0A7X3SNP2</accession>
<keyword evidence="3" id="KW-1185">Reference proteome</keyword>
<dbReference type="RefSeq" id="WP_205789814.1">
    <property type="nucleotide sequence ID" value="NZ_WURB01000004.1"/>
</dbReference>
<dbReference type="PROSITE" id="PS50005">
    <property type="entry name" value="TPR"/>
    <property type="match status" value="1"/>
</dbReference>
<reference evidence="2 3" key="2">
    <citation type="submission" date="2020-01" db="EMBL/GenBank/DDBJ databases">
        <title>Microvirga sp. nov., an arsenate reduction bacterium isolated from Tibet hotspring sediments.</title>
        <authorList>
            <person name="Xian W.-D."/>
            <person name="Li W.-J."/>
        </authorList>
    </citation>
    <scope>NUCLEOTIDE SEQUENCE [LARGE SCALE GENOMIC DNA]</scope>
    <source>
        <strain evidence="2 3">KCTC 23863</strain>
    </source>
</reference>
<gene>
    <name evidence="2" type="ORF">GR328_08180</name>
</gene>
<comment type="caution">
    <text evidence="2">The sequence shown here is derived from an EMBL/GenBank/DDBJ whole genome shotgun (WGS) entry which is preliminary data.</text>
</comment>
<dbReference type="InterPro" id="IPR011990">
    <property type="entry name" value="TPR-like_helical_dom_sf"/>
</dbReference>
<dbReference type="InterPro" id="IPR019734">
    <property type="entry name" value="TPR_rpt"/>
</dbReference>